<dbReference type="GO" id="GO:0008270">
    <property type="term" value="F:zinc ion binding"/>
    <property type="evidence" value="ECO:0007669"/>
    <property type="project" value="UniProtKB-KW"/>
</dbReference>
<dbReference type="Pfam" id="PF26148">
    <property type="entry name" value="VPS18_RING_C"/>
    <property type="match status" value="1"/>
</dbReference>
<evidence type="ECO:0000313" key="11">
    <source>
        <dbReference type="WBParaSite" id="MhA1_Contig953.frz3.gene4"/>
    </source>
</evidence>
<dbReference type="GO" id="GO:0007032">
    <property type="term" value="P:endosome organization"/>
    <property type="evidence" value="ECO:0007669"/>
    <property type="project" value="TreeGrafter"/>
</dbReference>
<dbReference type="WBParaSite" id="MhA1_Contig953.frz3.gene4">
    <property type="protein sequence ID" value="MhA1_Contig953.frz3.gene4"/>
    <property type="gene ID" value="MhA1_Contig953.frz3.gene4"/>
</dbReference>
<dbReference type="InterPro" id="IPR058919">
    <property type="entry name" value="Pep3/Vps18_RING_C"/>
</dbReference>
<dbReference type="GO" id="GO:0008333">
    <property type="term" value="P:endosome to lysosome transport"/>
    <property type="evidence" value="ECO:0007669"/>
    <property type="project" value="TreeGrafter"/>
</dbReference>
<dbReference type="AlphaFoldDB" id="A0A1I8C2U6"/>
<keyword evidence="4" id="KW-0863">Zinc-finger</keyword>
<dbReference type="PANTHER" id="PTHR23323:SF26">
    <property type="entry name" value="VACUOLAR PROTEIN SORTING-ASSOCIATED PROTEIN 18 HOMOLOG"/>
    <property type="match status" value="1"/>
</dbReference>
<proteinExistence type="predicted"/>
<comment type="subcellular location">
    <subcellularLocation>
        <location evidence="1">Late endosome membrane</location>
        <topology evidence="1">Peripheral membrane protein</topology>
        <orientation evidence="1">Cytoplasmic side</orientation>
    </subcellularLocation>
</comment>
<evidence type="ECO:0000256" key="3">
    <source>
        <dbReference type="ARBA" id="ARBA00022723"/>
    </source>
</evidence>
<feature type="domain" description="Pep3/Vps18 beta-propeller" evidence="8">
    <location>
        <begin position="8"/>
        <end position="380"/>
    </location>
</feature>
<evidence type="ECO:0000313" key="10">
    <source>
        <dbReference type="Proteomes" id="UP000095281"/>
    </source>
</evidence>
<evidence type="ECO:0000259" key="9">
    <source>
        <dbReference type="Pfam" id="PF26148"/>
    </source>
</evidence>
<name>A0A1I8C2U6_MELHA</name>
<evidence type="ECO:0000256" key="4">
    <source>
        <dbReference type="ARBA" id="ARBA00022771"/>
    </source>
</evidence>
<dbReference type="GO" id="GO:0007040">
    <property type="term" value="P:lysosome organization"/>
    <property type="evidence" value="ECO:0007669"/>
    <property type="project" value="TreeGrafter"/>
</dbReference>
<dbReference type="SUPFAM" id="SSF57850">
    <property type="entry name" value="RING/U-box"/>
    <property type="match status" value="1"/>
</dbReference>
<evidence type="ECO:0000256" key="5">
    <source>
        <dbReference type="ARBA" id="ARBA00022833"/>
    </source>
</evidence>
<feature type="domain" description="Pep3/Vps18 RING C-terminal" evidence="9">
    <location>
        <begin position="905"/>
        <end position="938"/>
    </location>
</feature>
<sequence>MRDTSRDIFVRQQVDLKLNSISHFQVQNGMMLVAINGQNLFHIRLQNSKKTDLKLHIEMHDRIAHLHLDFTGVHGMVTTVSGENFYVNMRNCVLKSIRRMKGMVVSAIAWNFEFNKDSETGFILIGTTKGAIYETNISSAGSINYLKQLNSNISEKGLPISGLHLHQISGSDCDYLLLICVPNRLYCIFGSANLQATSQQRSSTPQVVGTVWSSVMVDQNQEAVLQSLFTAEKKPQYLSMAKDKENEGPPSAFAVFPLQFEEELTPKFAWLAADGLSIGTIDSSNGENNTEKSDWCERLCVEVNINHRRSEGRLDYPLDICLTEFHLLLLYTSRIVAISLFDRTLAFEDFFIGIPKIIGMGKDASSHMIWVFAESSIFMYRPNDESREVWRYFMERKEFAKAKKVANQLQDRRPFQIILKKEAEKFMTERNFVAAAEALAQSDEPFEKLVLLLLKDGPSSRNGLKHFLELRLSRFQGNEQRMHRDMLVLWLLDIQLSELAEHRQSVTSCSSDVFSIEGSISGGAVTSNEVSDARESQIRRLKEQLFCFLNRQIVFQAVSDNQTAVYKMISSHVDFDVQLYLANKLHDTQTVLKILLIQKSYKEILDLLERVDNPNLIYEYSEALITQVPVELISLLLKKSNKSLDPLKLLPAFHKCLNPELKNRAKMVDSIFTFIENLTPTQTNGPILDFCINLYATFRPLQLLLFMQKCIGNDARGVSFNIAEALRICTEHGLVECRVFLLCIEGLYEDAVTLALSISIELAKKCANELENAIEKRTGGKDSLPEIANFHAKTNRSNSILMEMRRRVWLEIAKSMIKNGTPISQCLALLDESKRVIRIQDVLDYFPEFTKIEHFKEPLMGFLKEYSSEIKKLQMDIRDATEMADELNEEIDKGKSSFMVIRANSSCSFCREALIKRQFIAFICRHCFHKSCLEDKLKQKSPEFVSLLAEERILKKEFKSVTDITTNFNILRQRGEKNGREEIAKRKLDSVRTRIKELLLGDCPLCGLQTIEDVDKPFFDSANDYMEQLKLWMP</sequence>
<dbReference type="GO" id="GO:0006904">
    <property type="term" value="P:vesicle docking involved in exocytosis"/>
    <property type="evidence" value="ECO:0007669"/>
    <property type="project" value="TreeGrafter"/>
</dbReference>
<dbReference type="GO" id="GO:0030897">
    <property type="term" value="C:HOPS complex"/>
    <property type="evidence" value="ECO:0007669"/>
    <property type="project" value="TreeGrafter"/>
</dbReference>
<dbReference type="Proteomes" id="UP000095281">
    <property type="component" value="Unplaced"/>
</dbReference>
<evidence type="ECO:0000256" key="6">
    <source>
        <dbReference type="ARBA" id="ARBA00023136"/>
    </source>
</evidence>
<dbReference type="InterPro" id="IPR007810">
    <property type="entry name" value="Pep3/Vps18_beta-prop"/>
</dbReference>
<accession>A0A1I8C2U6</accession>
<dbReference type="Gene3D" id="3.30.40.10">
    <property type="entry name" value="Zinc/RING finger domain, C3HC4 (zinc finger)"/>
    <property type="match status" value="1"/>
</dbReference>
<protein>
    <recommendedName>
        <fullName evidence="2">Vacuolar protein sorting-associated protein 18 homolog</fullName>
    </recommendedName>
</protein>
<keyword evidence="10" id="KW-1185">Reference proteome</keyword>
<keyword evidence="5" id="KW-0862">Zinc</keyword>
<dbReference type="GO" id="GO:0030674">
    <property type="term" value="F:protein-macromolecule adaptor activity"/>
    <property type="evidence" value="ECO:0007669"/>
    <property type="project" value="TreeGrafter"/>
</dbReference>
<dbReference type="PANTHER" id="PTHR23323">
    <property type="entry name" value="VACUOLAR PROTEIN SORTING-ASSOCIATED PROTEIN"/>
    <property type="match status" value="1"/>
</dbReference>
<dbReference type="Pfam" id="PF05131">
    <property type="entry name" value="Pep3_Vps18"/>
    <property type="match status" value="1"/>
</dbReference>
<dbReference type="GO" id="GO:0031902">
    <property type="term" value="C:late endosome membrane"/>
    <property type="evidence" value="ECO:0007669"/>
    <property type="project" value="UniProtKB-SubCell"/>
</dbReference>
<feature type="coiled-coil region" evidence="7">
    <location>
        <begin position="863"/>
        <end position="897"/>
    </location>
</feature>
<evidence type="ECO:0000256" key="7">
    <source>
        <dbReference type="SAM" id="Coils"/>
    </source>
</evidence>
<keyword evidence="7" id="KW-0175">Coiled coil</keyword>
<dbReference type="InterPro" id="IPR013083">
    <property type="entry name" value="Znf_RING/FYVE/PHD"/>
</dbReference>
<organism evidence="10 11">
    <name type="scientific">Meloidogyne hapla</name>
    <name type="common">Root-knot nematode worm</name>
    <dbReference type="NCBI Taxonomy" id="6305"/>
    <lineage>
        <taxon>Eukaryota</taxon>
        <taxon>Metazoa</taxon>
        <taxon>Ecdysozoa</taxon>
        <taxon>Nematoda</taxon>
        <taxon>Chromadorea</taxon>
        <taxon>Rhabditida</taxon>
        <taxon>Tylenchina</taxon>
        <taxon>Tylenchomorpha</taxon>
        <taxon>Tylenchoidea</taxon>
        <taxon>Meloidogynidae</taxon>
        <taxon>Meloidogyninae</taxon>
        <taxon>Meloidogyne</taxon>
    </lineage>
</organism>
<dbReference type="OMA" id="KFFVFPC"/>
<evidence type="ECO:0000256" key="2">
    <source>
        <dbReference type="ARBA" id="ARBA00017338"/>
    </source>
</evidence>
<reference evidence="11" key="1">
    <citation type="submission" date="2016-11" db="UniProtKB">
        <authorList>
            <consortium name="WormBaseParasite"/>
        </authorList>
    </citation>
    <scope>IDENTIFICATION</scope>
</reference>
<evidence type="ECO:0000256" key="1">
    <source>
        <dbReference type="ARBA" id="ARBA00004492"/>
    </source>
</evidence>
<keyword evidence="6" id="KW-0472">Membrane</keyword>
<dbReference type="GO" id="GO:0048284">
    <property type="term" value="P:organelle fusion"/>
    <property type="evidence" value="ECO:0007669"/>
    <property type="project" value="TreeGrafter"/>
</dbReference>
<evidence type="ECO:0000259" key="8">
    <source>
        <dbReference type="Pfam" id="PF05131"/>
    </source>
</evidence>
<keyword evidence="3" id="KW-0479">Metal-binding</keyword>